<dbReference type="EC" id="7.6.2.9" evidence="5"/>
<dbReference type="GO" id="GO:0016887">
    <property type="term" value="F:ATP hydrolysis activity"/>
    <property type="evidence" value="ECO:0007669"/>
    <property type="project" value="InterPro"/>
</dbReference>
<name>A0A0R1R5G0_9LACO</name>
<keyword evidence="3" id="KW-0547">Nucleotide-binding</keyword>
<keyword evidence="8" id="KW-1185">Reference proteome</keyword>
<dbReference type="PANTHER" id="PTHR43117">
    <property type="entry name" value="OSMOPROTECTANT IMPORT ATP-BINDING PROTEIN OSMV"/>
    <property type="match status" value="1"/>
</dbReference>
<evidence type="ECO:0000256" key="2">
    <source>
        <dbReference type="ARBA" id="ARBA00022448"/>
    </source>
</evidence>
<dbReference type="OrthoDB" id="9802264at2"/>
<protein>
    <recommendedName>
        <fullName evidence="5">ABC-type quaternary amine transporter</fullName>
        <ecNumber evidence="5">7.6.2.9</ecNumber>
    </recommendedName>
</protein>
<dbReference type="InterPro" id="IPR027417">
    <property type="entry name" value="P-loop_NTPase"/>
</dbReference>
<dbReference type="Gene3D" id="3.40.50.300">
    <property type="entry name" value="P-loop containing nucleotide triphosphate hydrolases"/>
    <property type="match status" value="1"/>
</dbReference>
<dbReference type="PROSITE" id="PS00211">
    <property type="entry name" value="ABC_TRANSPORTER_1"/>
    <property type="match status" value="1"/>
</dbReference>
<dbReference type="AlphaFoldDB" id="A0A0R1R5G0"/>
<dbReference type="Pfam" id="PF00005">
    <property type="entry name" value="ABC_tran"/>
    <property type="match status" value="1"/>
</dbReference>
<comment type="caution">
    <text evidence="7">The sequence shown here is derived from an EMBL/GenBank/DDBJ whole genome shotgun (WGS) entry which is preliminary data.</text>
</comment>
<comment type="similarity">
    <text evidence="1">Belongs to the ABC transporter superfamily.</text>
</comment>
<dbReference type="eggNOG" id="COG1125">
    <property type="taxonomic scope" value="Bacteria"/>
</dbReference>
<dbReference type="PATRIC" id="fig|1114972.6.peg.1891"/>
<keyword evidence="4 7" id="KW-0067">ATP-binding</keyword>
<organism evidence="7 8">
    <name type="scientific">Furfurilactobacillus rossiae DSM 15814</name>
    <dbReference type="NCBI Taxonomy" id="1114972"/>
    <lineage>
        <taxon>Bacteria</taxon>
        <taxon>Bacillati</taxon>
        <taxon>Bacillota</taxon>
        <taxon>Bacilli</taxon>
        <taxon>Lactobacillales</taxon>
        <taxon>Lactobacillaceae</taxon>
        <taxon>Furfurilactobacillus</taxon>
    </lineage>
</organism>
<dbReference type="PROSITE" id="PS50893">
    <property type="entry name" value="ABC_TRANSPORTER_2"/>
    <property type="match status" value="1"/>
</dbReference>
<dbReference type="InterPro" id="IPR017871">
    <property type="entry name" value="ABC_transporter-like_CS"/>
</dbReference>
<dbReference type="FunFam" id="3.40.50.300:FF:000425">
    <property type="entry name" value="Probable ABC transporter, ATP-binding subunit"/>
    <property type="match status" value="1"/>
</dbReference>
<accession>A0A0R1R5G0</accession>
<evidence type="ECO:0000256" key="5">
    <source>
        <dbReference type="ARBA" id="ARBA00066388"/>
    </source>
</evidence>
<evidence type="ECO:0000313" key="7">
    <source>
        <dbReference type="EMBL" id="KRL52605.1"/>
    </source>
</evidence>
<reference evidence="7 8" key="1">
    <citation type="journal article" date="2015" name="Genome Announc.">
        <title>Expanding the biotechnology potential of lactobacilli through comparative genomics of 213 strains and associated genera.</title>
        <authorList>
            <person name="Sun Z."/>
            <person name="Harris H.M."/>
            <person name="McCann A."/>
            <person name="Guo C."/>
            <person name="Argimon S."/>
            <person name="Zhang W."/>
            <person name="Yang X."/>
            <person name="Jeffery I.B."/>
            <person name="Cooney J.C."/>
            <person name="Kagawa T.F."/>
            <person name="Liu W."/>
            <person name="Song Y."/>
            <person name="Salvetti E."/>
            <person name="Wrobel A."/>
            <person name="Rasinkangas P."/>
            <person name="Parkhill J."/>
            <person name="Rea M.C."/>
            <person name="O'Sullivan O."/>
            <person name="Ritari J."/>
            <person name="Douillard F.P."/>
            <person name="Paul Ross R."/>
            <person name="Yang R."/>
            <person name="Briner A.E."/>
            <person name="Felis G.E."/>
            <person name="de Vos W.M."/>
            <person name="Barrangou R."/>
            <person name="Klaenhammer T.R."/>
            <person name="Caufield P.W."/>
            <person name="Cui Y."/>
            <person name="Zhang H."/>
            <person name="O'Toole P.W."/>
        </authorList>
    </citation>
    <scope>NUCLEOTIDE SEQUENCE [LARGE SCALE GENOMIC DNA]</scope>
    <source>
        <strain evidence="7 8">DSM 15814</strain>
    </source>
</reference>
<evidence type="ECO:0000256" key="1">
    <source>
        <dbReference type="ARBA" id="ARBA00005417"/>
    </source>
</evidence>
<evidence type="ECO:0000313" key="8">
    <source>
        <dbReference type="Proteomes" id="UP000051999"/>
    </source>
</evidence>
<gene>
    <name evidence="7" type="ORF">FD35_GL001854</name>
</gene>
<dbReference type="RefSeq" id="WP_017261102.1">
    <property type="nucleotide sequence ID" value="NZ_AUAW01000032.1"/>
</dbReference>
<keyword evidence="2" id="KW-0813">Transport</keyword>
<evidence type="ECO:0000256" key="4">
    <source>
        <dbReference type="ARBA" id="ARBA00022840"/>
    </source>
</evidence>
<dbReference type="SMART" id="SM00382">
    <property type="entry name" value="AAA"/>
    <property type="match status" value="1"/>
</dbReference>
<dbReference type="PANTHER" id="PTHR43117:SF4">
    <property type="entry name" value="OSMOPROTECTANT IMPORT ATP-BINDING PROTEIN OSMV"/>
    <property type="match status" value="1"/>
</dbReference>
<dbReference type="EMBL" id="AZFF01000033">
    <property type="protein sequence ID" value="KRL52605.1"/>
    <property type="molecule type" value="Genomic_DNA"/>
</dbReference>
<evidence type="ECO:0000256" key="3">
    <source>
        <dbReference type="ARBA" id="ARBA00022741"/>
    </source>
</evidence>
<dbReference type="SUPFAM" id="SSF52540">
    <property type="entry name" value="P-loop containing nucleoside triphosphate hydrolases"/>
    <property type="match status" value="1"/>
</dbReference>
<sequence length="326" mass="36417">MADTLITFDHVKKTYGNKQAVDDVSFTVNRGEIFVLVGASGSGKTTTLRMINELLEPTDGNIYFNGQRIKDYNVRELRLQTGYVLQQIALFPNMSVAQNVALIPSMKKQSKADTSTLVDQLLNDVDLDPQTYRDRMPDELSGGEQQRVGILRAFAGQPQIVLMDEPFSALDPISRTQLQNLVIDIHHRLNSTVVFVTHDMDEALKLGDRIGVMRLGKLLQVGTPDEIVRHPADQFVQRLFENSMAHDVYHVLLSKLAVMGYLQDINDSSTLASGEDRVTLNGDQTVSDALTPLESNETVLIQSEGGPTRLLTRDQLFKFIGDYRSH</sequence>
<proteinExistence type="inferred from homology"/>
<dbReference type="GO" id="GO:0005524">
    <property type="term" value="F:ATP binding"/>
    <property type="evidence" value="ECO:0007669"/>
    <property type="project" value="UniProtKB-KW"/>
</dbReference>
<feature type="domain" description="ABC transporter" evidence="6">
    <location>
        <begin position="6"/>
        <end position="240"/>
    </location>
</feature>
<dbReference type="STRING" id="1114972.FD35_GL001854"/>
<dbReference type="GO" id="GO:0015418">
    <property type="term" value="F:ABC-type quaternary ammonium compound transporting activity"/>
    <property type="evidence" value="ECO:0007669"/>
    <property type="project" value="UniProtKB-EC"/>
</dbReference>
<dbReference type="InterPro" id="IPR003593">
    <property type="entry name" value="AAA+_ATPase"/>
</dbReference>
<dbReference type="Proteomes" id="UP000051999">
    <property type="component" value="Unassembled WGS sequence"/>
</dbReference>
<evidence type="ECO:0000259" key="6">
    <source>
        <dbReference type="PROSITE" id="PS50893"/>
    </source>
</evidence>
<dbReference type="InterPro" id="IPR003439">
    <property type="entry name" value="ABC_transporter-like_ATP-bd"/>
</dbReference>